<evidence type="ECO:0000256" key="1">
    <source>
        <dbReference type="ARBA" id="ARBA00003694"/>
    </source>
</evidence>
<dbReference type="PROSITE" id="PS51793">
    <property type="entry name" value="MIS18"/>
    <property type="match status" value="1"/>
</dbReference>
<dbReference type="Proteomes" id="UP000694383">
    <property type="component" value="Unplaced"/>
</dbReference>
<reference evidence="18" key="2">
    <citation type="submission" date="2025-09" db="UniProtKB">
        <authorList>
            <consortium name="Ensembl"/>
        </authorList>
    </citation>
    <scope>IDENTIFICATION</scope>
</reference>
<evidence type="ECO:0000256" key="12">
    <source>
        <dbReference type="ARBA" id="ARBA00023242"/>
    </source>
</evidence>
<evidence type="ECO:0000256" key="15">
    <source>
        <dbReference type="ARBA" id="ARBA00039650"/>
    </source>
</evidence>
<keyword evidence="4" id="KW-0158">Chromosome</keyword>
<evidence type="ECO:0000259" key="17">
    <source>
        <dbReference type="PROSITE" id="PS51793"/>
    </source>
</evidence>
<dbReference type="InterPro" id="IPR034752">
    <property type="entry name" value="Mis18"/>
</dbReference>
<evidence type="ECO:0000256" key="5">
    <source>
        <dbReference type="ARBA" id="ARBA00022499"/>
    </source>
</evidence>
<evidence type="ECO:0000256" key="13">
    <source>
        <dbReference type="ARBA" id="ARBA00023306"/>
    </source>
</evidence>
<dbReference type="GO" id="GO:0051301">
    <property type="term" value="P:cell division"/>
    <property type="evidence" value="ECO:0007669"/>
    <property type="project" value="UniProtKB-KW"/>
</dbReference>
<evidence type="ECO:0000256" key="8">
    <source>
        <dbReference type="ARBA" id="ARBA00022723"/>
    </source>
</evidence>
<accession>A0A8C7XLS9</accession>
<keyword evidence="14" id="KW-0137">Centromere</keyword>
<keyword evidence="13" id="KW-0131">Cell cycle</keyword>
<proteinExistence type="predicted"/>
<feature type="domain" description="Mis18" evidence="17">
    <location>
        <begin position="50"/>
        <end position="148"/>
    </location>
</feature>
<keyword evidence="12" id="KW-0539">Nucleus</keyword>
<evidence type="ECO:0000256" key="7">
    <source>
        <dbReference type="ARBA" id="ARBA00022618"/>
    </source>
</evidence>
<evidence type="ECO:0000256" key="14">
    <source>
        <dbReference type="ARBA" id="ARBA00023328"/>
    </source>
</evidence>
<dbReference type="Pfam" id="PF03226">
    <property type="entry name" value="Yippee-Mis18"/>
    <property type="match status" value="1"/>
</dbReference>
<protein>
    <recommendedName>
        <fullName evidence="15">Protein Mis18-alpha</fullName>
    </recommendedName>
</protein>
<evidence type="ECO:0000256" key="3">
    <source>
        <dbReference type="ARBA" id="ARBA00004584"/>
    </source>
</evidence>
<dbReference type="InterPro" id="IPR004910">
    <property type="entry name" value="Yippee/Mis18/Cereblon"/>
</dbReference>
<keyword evidence="19" id="KW-1185">Reference proteome</keyword>
<sequence length="205" mass="22987">MASRPKTNWCYQKFLNKTFEGGSLDSSTAKEILFGHDNHAEEEDDGYDGPVVFICAKCRLPVGDSLSWDGSEYEENQIKLKRVTDNVQVGKEHRLLEVGKRSLCITLDLICRGCHVVLGMVFTSTPKQLDHKRFTFCFNVADIDSYVLGSANQMMAAEGSDEKPVTLEYRGFVEQQLSEMKMLVVSMAQRLEEIEGGLQDGCDEA</sequence>
<keyword evidence="8" id="KW-0479">Metal-binding</keyword>
<evidence type="ECO:0000256" key="4">
    <source>
        <dbReference type="ARBA" id="ARBA00022454"/>
    </source>
</evidence>
<evidence type="ECO:0000256" key="9">
    <source>
        <dbReference type="ARBA" id="ARBA00022776"/>
    </source>
</evidence>
<keyword evidence="6" id="KW-0597">Phosphoprotein</keyword>
<keyword evidence="5" id="KW-1017">Isopeptide bond</keyword>
<keyword evidence="7" id="KW-0132">Cell division</keyword>
<dbReference type="GO" id="GO:0007059">
    <property type="term" value="P:chromosome segregation"/>
    <property type="evidence" value="ECO:0007669"/>
    <property type="project" value="TreeGrafter"/>
</dbReference>
<evidence type="ECO:0000256" key="2">
    <source>
        <dbReference type="ARBA" id="ARBA00004123"/>
    </source>
</evidence>
<dbReference type="Ensembl" id="ENSOSIT00000015584.1">
    <property type="protein sequence ID" value="ENSOSIP00000014738.1"/>
    <property type="gene ID" value="ENSOSIG00000008310.1"/>
</dbReference>
<evidence type="ECO:0000256" key="10">
    <source>
        <dbReference type="ARBA" id="ARBA00022833"/>
    </source>
</evidence>
<dbReference type="PANTHER" id="PTHR16431">
    <property type="entry name" value="NEUROGENIC PROTEIN MASTERMIND"/>
    <property type="match status" value="1"/>
</dbReference>
<name>A0A8C7XLS9_9TELE</name>
<dbReference type="PANTHER" id="PTHR16431:SF2">
    <property type="entry name" value="PROTEIN MIS18-ALPHA"/>
    <property type="match status" value="1"/>
</dbReference>
<dbReference type="GO" id="GO:0000775">
    <property type="term" value="C:chromosome, centromeric region"/>
    <property type="evidence" value="ECO:0007669"/>
    <property type="project" value="UniProtKB-SubCell"/>
</dbReference>
<evidence type="ECO:0000256" key="11">
    <source>
        <dbReference type="ARBA" id="ARBA00022843"/>
    </source>
</evidence>
<comment type="subcellular location">
    <subcellularLocation>
        <location evidence="3">Chromosome</location>
        <location evidence="3">Centromere</location>
    </subcellularLocation>
    <subcellularLocation>
        <location evidence="2">Nucleus</location>
    </subcellularLocation>
</comment>
<keyword evidence="11" id="KW-0832">Ubl conjugation</keyword>
<evidence type="ECO:0000313" key="18">
    <source>
        <dbReference type="Ensembl" id="ENSOSIP00000014738.1"/>
    </source>
</evidence>
<comment type="subunit">
    <text evidence="16">Homodimer, and heterodimer with OIP5/MIS18B. Identified in a complex containing MIS18A, OIP5/MIS18B, MIS18BP1, RBBP7 and RBBP4.</text>
</comment>
<reference evidence="18" key="1">
    <citation type="submission" date="2025-08" db="UniProtKB">
        <authorList>
            <consortium name="Ensembl"/>
        </authorList>
    </citation>
    <scope>IDENTIFICATION</scope>
</reference>
<keyword evidence="10" id="KW-0862">Zinc</keyword>
<organism evidence="18 19">
    <name type="scientific">Oryzias sinensis</name>
    <name type="common">Chinese medaka</name>
    <dbReference type="NCBI Taxonomy" id="183150"/>
    <lineage>
        <taxon>Eukaryota</taxon>
        <taxon>Metazoa</taxon>
        <taxon>Chordata</taxon>
        <taxon>Craniata</taxon>
        <taxon>Vertebrata</taxon>
        <taxon>Euteleostomi</taxon>
        <taxon>Actinopterygii</taxon>
        <taxon>Neopterygii</taxon>
        <taxon>Teleostei</taxon>
        <taxon>Neoteleostei</taxon>
        <taxon>Acanthomorphata</taxon>
        <taxon>Ovalentaria</taxon>
        <taxon>Atherinomorphae</taxon>
        <taxon>Beloniformes</taxon>
        <taxon>Adrianichthyidae</taxon>
        <taxon>Oryziinae</taxon>
        <taxon>Oryzias</taxon>
    </lineage>
</organism>
<dbReference type="GO" id="GO:0000785">
    <property type="term" value="C:chromatin"/>
    <property type="evidence" value="ECO:0007669"/>
    <property type="project" value="TreeGrafter"/>
</dbReference>
<evidence type="ECO:0000256" key="6">
    <source>
        <dbReference type="ARBA" id="ARBA00022553"/>
    </source>
</evidence>
<dbReference type="GO" id="GO:0034080">
    <property type="term" value="P:CENP-A containing chromatin assembly"/>
    <property type="evidence" value="ECO:0007669"/>
    <property type="project" value="TreeGrafter"/>
</dbReference>
<evidence type="ECO:0000313" key="19">
    <source>
        <dbReference type="Proteomes" id="UP000694383"/>
    </source>
</evidence>
<dbReference type="GO" id="GO:0005634">
    <property type="term" value="C:nucleus"/>
    <property type="evidence" value="ECO:0007669"/>
    <property type="project" value="UniProtKB-SubCell"/>
</dbReference>
<dbReference type="AlphaFoldDB" id="A0A8C7XLS9"/>
<dbReference type="GeneTree" id="ENSGT00940000154267"/>
<dbReference type="GO" id="GO:0046872">
    <property type="term" value="F:metal ion binding"/>
    <property type="evidence" value="ECO:0007669"/>
    <property type="project" value="UniProtKB-KW"/>
</dbReference>
<comment type="function">
    <text evidence="1">Required for recruitment of CENPA to centromeres and normal chromosome segregation during mitosis.</text>
</comment>
<keyword evidence="9" id="KW-0498">Mitosis</keyword>
<evidence type="ECO:0000256" key="16">
    <source>
        <dbReference type="ARBA" id="ARBA00046705"/>
    </source>
</evidence>